<organism evidence="10 11">
    <name type="scientific">Polypterus senegalus</name>
    <name type="common">Senegal bichir</name>
    <dbReference type="NCBI Taxonomy" id="55291"/>
    <lineage>
        <taxon>Eukaryota</taxon>
        <taxon>Metazoa</taxon>
        <taxon>Chordata</taxon>
        <taxon>Craniata</taxon>
        <taxon>Vertebrata</taxon>
        <taxon>Euteleostomi</taxon>
        <taxon>Actinopterygii</taxon>
        <taxon>Polypteriformes</taxon>
        <taxon>Polypteridae</taxon>
        <taxon>Polypterus</taxon>
    </lineage>
</organism>
<dbReference type="Gene3D" id="1.10.750.20">
    <property type="entry name" value="SOCS box"/>
    <property type="match status" value="1"/>
</dbReference>
<comment type="pathway">
    <text evidence="1">Protein modification; protein ubiquitination.</text>
</comment>
<keyword evidence="5 6" id="KW-0727">SH2 domain</keyword>
<dbReference type="GO" id="GO:0035556">
    <property type="term" value="P:intracellular signal transduction"/>
    <property type="evidence" value="ECO:0007669"/>
    <property type="project" value="InterPro"/>
</dbReference>
<evidence type="ECO:0000256" key="1">
    <source>
        <dbReference type="ARBA" id="ARBA00004906"/>
    </source>
</evidence>
<dbReference type="PROSITE" id="PS50225">
    <property type="entry name" value="SOCS"/>
    <property type="match status" value="1"/>
</dbReference>
<dbReference type="Pfam" id="PF07525">
    <property type="entry name" value="SOCS_box"/>
    <property type="match status" value="1"/>
</dbReference>
<proteinExistence type="predicted"/>
<dbReference type="SMART" id="SM00253">
    <property type="entry name" value="SOCS"/>
    <property type="match status" value="1"/>
</dbReference>
<evidence type="ECO:0000256" key="7">
    <source>
        <dbReference type="SAM" id="MobiDB-lite"/>
    </source>
</evidence>
<dbReference type="InterPro" id="IPR036860">
    <property type="entry name" value="SH2_dom_sf"/>
</dbReference>
<dbReference type="Gene3D" id="3.30.505.10">
    <property type="entry name" value="SH2 domain"/>
    <property type="match status" value="1"/>
</dbReference>
<dbReference type="InterPro" id="IPR000980">
    <property type="entry name" value="SH2"/>
</dbReference>
<dbReference type="Proteomes" id="UP000886611">
    <property type="component" value="Unassembled WGS sequence"/>
</dbReference>
<dbReference type="PANTHER" id="PTHR10155">
    <property type="entry name" value="PHOSPHATIDYLINOSITOL 3-KINASE REGULATORY SUBUNIT"/>
    <property type="match status" value="1"/>
</dbReference>
<dbReference type="PRINTS" id="PR00401">
    <property type="entry name" value="SH2DOMAIN"/>
</dbReference>
<protein>
    <submittedName>
        <fullName evidence="10">SOCS2 protein</fullName>
    </submittedName>
</protein>
<dbReference type="SUPFAM" id="SSF55550">
    <property type="entry name" value="SH2 domain"/>
    <property type="match status" value="1"/>
</dbReference>
<name>A0A8X8BUW2_POLSE</name>
<dbReference type="SUPFAM" id="SSF158235">
    <property type="entry name" value="SOCS box-like"/>
    <property type="match status" value="1"/>
</dbReference>
<feature type="domain" description="SOCS box" evidence="9">
    <location>
        <begin position="173"/>
        <end position="208"/>
    </location>
</feature>
<evidence type="ECO:0000256" key="6">
    <source>
        <dbReference type="PROSITE-ProRule" id="PRU00191"/>
    </source>
</evidence>
<evidence type="ECO:0000256" key="3">
    <source>
        <dbReference type="ARBA" id="ARBA00022700"/>
    </source>
</evidence>
<dbReference type="GO" id="GO:0046935">
    <property type="term" value="F:1-phosphatidylinositol-3-kinase regulator activity"/>
    <property type="evidence" value="ECO:0007669"/>
    <property type="project" value="TreeGrafter"/>
</dbReference>
<gene>
    <name evidence="10" type="primary">Socs2_0</name>
    <name evidence="10" type="ORF">GTO96_0015386</name>
</gene>
<keyword evidence="4" id="KW-0833">Ubl conjugation pathway</keyword>
<evidence type="ECO:0000256" key="2">
    <source>
        <dbReference type="ARBA" id="ARBA00022604"/>
    </source>
</evidence>
<dbReference type="GO" id="GO:0005942">
    <property type="term" value="C:phosphatidylinositol 3-kinase complex"/>
    <property type="evidence" value="ECO:0007669"/>
    <property type="project" value="TreeGrafter"/>
</dbReference>
<dbReference type="GO" id="GO:0046854">
    <property type="term" value="P:phosphatidylinositol phosphate biosynthetic process"/>
    <property type="evidence" value="ECO:0007669"/>
    <property type="project" value="TreeGrafter"/>
</dbReference>
<dbReference type="AlphaFoldDB" id="A0A8X8BUW2"/>
<accession>A0A8X8BUW2</accession>
<dbReference type="EMBL" id="JAATIS010000485">
    <property type="protein sequence ID" value="KAG2467819.1"/>
    <property type="molecule type" value="Genomic_DNA"/>
</dbReference>
<dbReference type="InterPro" id="IPR001496">
    <property type="entry name" value="SOCS_box"/>
</dbReference>
<dbReference type="SMART" id="SM00252">
    <property type="entry name" value="SH2"/>
    <property type="match status" value="1"/>
</dbReference>
<comment type="caution">
    <text evidence="10">The sequence shown here is derived from an EMBL/GenBank/DDBJ whole genome shotgun (WGS) entry which is preliminary data.</text>
</comment>
<feature type="non-terminal residue" evidence="10">
    <location>
        <position position="1"/>
    </location>
</feature>
<evidence type="ECO:0000313" key="10">
    <source>
        <dbReference type="EMBL" id="KAG2467819.1"/>
    </source>
</evidence>
<evidence type="ECO:0000259" key="8">
    <source>
        <dbReference type="PROSITE" id="PS50001"/>
    </source>
</evidence>
<feature type="non-terminal residue" evidence="10">
    <location>
        <position position="209"/>
    </location>
</feature>
<dbReference type="FunFam" id="1.10.750.20:FF:000002">
    <property type="entry name" value="Suppressor of cytokine signaling 2"/>
    <property type="match status" value="1"/>
</dbReference>
<keyword evidence="11" id="KW-1185">Reference proteome</keyword>
<feature type="region of interest" description="Disordered" evidence="7">
    <location>
        <begin position="1"/>
        <end position="32"/>
    </location>
</feature>
<dbReference type="InterPro" id="IPR036036">
    <property type="entry name" value="SOCS_box-like_dom_sf"/>
</dbReference>
<dbReference type="OrthoDB" id="10063348at2759"/>
<dbReference type="GO" id="GO:0009968">
    <property type="term" value="P:negative regulation of signal transduction"/>
    <property type="evidence" value="ECO:0007669"/>
    <property type="project" value="UniProtKB-KW"/>
</dbReference>
<evidence type="ECO:0000313" key="11">
    <source>
        <dbReference type="Proteomes" id="UP000886611"/>
    </source>
</evidence>
<dbReference type="PANTHER" id="PTHR10155:SF7">
    <property type="entry name" value="SUPPRESSOR OF CYTOKINE SIGNALING 2"/>
    <property type="match status" value="1"/>
</dbReference>
<evidence type="ECO:0000256" key="4">
    <source>
        <dbReference type="ARBA" id="ARBA00022786"/>
    </source>
</evidence>
<sequence length="209" mass="23725">MILPNSMVVPEKSQVPVSLKASSTSTQQQENSTDLAQMARVMAHLELTGWYWGSITAWQATQVLGDAPEGTFLLRKSSNLNYLFTLSVKTSLGPTHLRIEYCRGVFSFDSLVVARPRVQTFAGVVDLVQHYTLTCQRVSENKDKDAKQMAPSPPKEAELQLRLIRPLYIITPSLQHLCRMVINQRSRNISHLPLPLKMKEYLQEYPFHV</sequence>
<dbReference type="PROSITE" id="PS50001">
    <property type="entry name" value="SH2"/>
    <property type="match status" value="1"/>
</dbReference>
<feature type="domain" description="SH2" evidence="8">
    <location>
        <begin position="50"/>
        <end position="167"/>
    </location>
</feature>
<keyword evidence="2" id="KW-0341">Growth regulation</keyword>
<evidence type="ECO:0000259" key="9">
    <source>
        <dbReference type="PROSITE" id="PS50225"/>
    </source>
</evidence>
<evidence type="ECO:0000256" key="5">
    <source>
        <dbReference type="ARBA" id="ARBA00022999"/>
    </source>
</evidence>
<keyword evidence="3" id="KW-0734">Signal transduction inhibitor</keyword>
<reference evidence="10 11" key="1">
    <citation type="journal article" date="2021" name="Cell">
        <title>Tracing the genetic footprints of vertebrate landing in non-teleost ray-finned fishes.</title>
        <authorList>
            <person name="Bi X."/>
            <person name="Wang K."/>
            <person name="Yang L."/>
            <person name="Pan H."/>
            <person name="Jiang H."/>
            <person name="Wei Q."/>
            <person name="Fang M."/>
            <person name="Yu H."/>
            <person name="Zhu C."/>
            <person name="Cai Y."/>
            <person name="He Y."/>
            <person name="Gan X."/>
            <person name="Zeng H."/>
            <person name="Yu D."/>
            <person name="Zhu Y."/>
            <person name="Jiang H."/>
            <person name="Qiu Q."/>
            <person name="Yang H."/>
            <person name="Zhang Y.E."/>
            <person name="Wang W."/>
            <person name="Zhu M."/>
            <person name="He S."/>
            <person name="Zhang G."/>
        </authorList>
    </citation>
    <scope>NUCLEOTIDE SEQUENCE [LARGE SCALE GENOMIC DNA]</scope>
    <source>
        <strain evidence="10">Bchr_013</strain>
    </source>
</reference>
<dbReference type="Pfam" id="PF00017">
    <property type="entry name" value="SH2"/>
    <property type="match status" value="1"/>
</dbReference>
<dbReference type="SMART" id="SM00969">
    <property type="entry name" value="SOCS_box"/>
    <property type="match status" value="1"/>
</dbReference>
<feature type="compositionally biased region" description="Low complexity" evidence="7">
    <location>
        <begin position="22"/>
        <end position="32"/>
    </location>
</feature>